<dbReference type="Proteomes" id="UP000241436">
    <property type="component" value="Unassembled WGS sequence"/>
</dbReference>
<evidence type="ECO:0000256" key="1">
    <source>
        <dbReference type="SAM" id="Phobius"/>
    </source>
</evidence>
<keyword evidence="1" id="KW-1133">Transmembrane helix</keyword>
<evidence type="ECO:0000313" key="3">
    <source>
        <dbReference type="EMBL" id="PTL34904.1"/>
    </source>
</evidence>
<reference evidence="3 4" key="1">
    <citation type="submission" date="2017-09" db="EMBL/GenBank/DDBJ databases">
        <title>Bloom of a denitrifying methanotroph, Candidatus Methylomirabilis limnetica, in a deep stratified lake.</title>
        <authorList>
            <person name="Graf J.S."/>
            <person name="Marchant H.K."/>
            <person name="Tienken D."/>
            <person name="Hach P.F."/>
            <person name="Brand A."/>
            <person name="Schubert C.J."/>
            <person name="Kuypers M.M."/>
            <person name="Milucka J."/>
        </authorList>
    </citation>
    <scope>NUCLEOTIDE SEQUENCE [LARGE SCALE GENOMIC DNA]</scope>
    <source>
        <strain evidence="3 4">Zug</strain>
    </source>
</reference>
<feature type="signal peptide" evidence="2">
    <location>
        <begin position="1"/>
        <end position="23"/>
    </location>
</feature>
<accession>A0A2T4TUW8</accession>
<evidence type="ECO:0000313" key="4">
    <source>
        <dbReference type="Proteomes" id="UP000241436"/>
    </source>
</evidence>
<keyword evidence="4" id="KW-1185">Reference proteome</keyword>
<protein>
    <submittedName>
        <fullName evidence="3">Uncharacterized protein</fullName>
    </submittedName>
</protein>
<sequence length="100" mass="10518">MLICQCWCCWRALCSWAVSRCSAATLPGEGGRPAYNSINAGVVVALTVVLDLVLIPRYGVIGAALASSIAYTGQFLIAIICYLAISRSAREATPLQASVP</sequence>
<proteinExistence type="predicted"/>
<evidence type="ECO:0000256" key="2">
    <source>
        <dbReference type="SAM" id="SignalP"/>
    </source>
</evidence>
<dbReference type="EMBL" id="NVQC01000038">
    <property type="protein sequence ID" value="PTL34904.1"/>
    <property type="molecule type" value="Genomic_DNA"/>
</dbReference>
<keyword evidence="1" id="KW-0812">Transmembrane</keyword>
<keyword evidence="1" id="KW-0472">Membrane</keyword>
<feature type="transmembrane region" description="Helical" evidence="1">
    <location>
        <begin position="61"/>
        <end position="85"/>
    </location>
</feature>
<dbReference type="RefSeq" id="WP_107564016.1">
    <property type="nucleotide sequence ID" value="NZ_NVQC01000038.1"/>
</dbReference>
<comment type="caution">
    <text evidence="3">The sequence shown here is derived from an EMBL/GenBank/DDBJ whole genome shotgun (WGS) entry which is preliminary data.</text>
</comment>
<keyword evidence="2" id="KW-0732">Signal</keyword>
<reference evidence="4" key="2">
    <citation type="journal article" date="2018" name="Environ. Microbiol.">
        <title>Bloom of a denitrifying methanotroph, 'Candidatus Methylomirabilis limnetica', in a deep stratified lake.</title>
        <authorList>
            <person name="Graf J.S."/>
            <person name="Mayr M.J."/>
            <person name="Marchant H.K."/>
            <person name="Tienken D."/>
            <person name="Hach P.F."/>
            <person name="Brand A."/>
            <person name="Schubert C.J."/>
            <person name="Kuypers M.M."/>
            <person name="Milucka J."/>
        </authorList>
    </citation>
    <scope>NUCLEOTIDE SEQUENCE [LARGE SCALE GENOMIC DNA]</scope>
    <source>
        <strain evidence="4">Zug</strain>
    </source>
</reference>
<feature type="transmembrane region" description="Helical" evidence="1">
    <location>
        <begin position="33"/>
        <end position="54"/>
    </location>
</feature>
<name>A0A2T4TUW8_9BACT</name>
<dbReference type="AlphaFoldDB" id="A0A2T4TUW8"/>
<organism evidence="3 4">
    <name type="scientific">Candidatus Methylomirabilis limnetica</name>
    <dbReference type="NCBI Taxonomy" id="2033718"/>
    <lineage>
        <taxon>Bacteria</taxon>
        <taxon>Candidatus Methylomirabilota</taxon>
        <taxon>Candidatus Methylomirabilia</taxon>
        <taxon>Candidatus Methylomirabilales</taxon>
        <taxon>Candidatus Methylomirabilaceae</taxon>
        <taxon>Candidatus Methylomirabilis</taxon>
    </lineage>
</organism>
<gene>
    <name evidence="3" type="ORF">CLG94_12460</name>
</gene>
<feature type="chain" id="PRO_5015737948" evidence="2">
    <location>
        <begin position="24"/>
        <end position="100"/>
    </location>
</feature>